<keyword evidence="4" id="KW-1185">Reference proteome</keyword>
<gene>
    <name evidence="3" type="ORF">HDK90DRAFT_211062</name>
</gene>
<evidence type="ECO:0000256" key="1">
    <source>
        <dbReference type="SAM" id="MobiDB-lite"/>
    </source>
</evidence>
<dbReference type="InterPro" id="IPR018744">
    <property type="entry name" value="DUF2293"/>
</dbReference>
<feature type="domain" description="DUF2293" evidence="2">
    <location>
        <begin position="135"/>
        <end position="219"/>
    </location>
</feature>
<evidence type="ECO:0000259" key="2">
    <source>
        <dbReference type="Pfam" id="PF10056"/>
    </source>
</evidence>
<feature type="region of interest" description="Disordered" evidence="1">
    <location>
        <begin position="260"/>
        <end position="335"/>
    </location>
</feature>
<comment type="caution">
    <text evidence="3">The sequence shown here is derived from an EMBL/GenBank/DDBJ whole genome shotgun (WGS) entry which is preliminary data.</text>
</comment>
<dbReference type="PANTHER" id="PTHR38113:SF2">
    <property type="entry name" value="DUF2293 DOMAIN-CONTAINING PROTEIN"/>
    <property type="match status" value="1"/>
</dbReference>
<protein>
    <recommendedName>
        <fullName evidence="2">DUF2293 domain-containing protein</fullName>
    </recommendedName>
</protein>
<dbReference type="EMBL" id="JBBWRZ010000004">
    <property type="protein sequence ID" value="KAK8238023.1"/>
    <property type="molecule type" value="Genomic_DNA"/>
</dbReference>
<reference evidence="3 4" key="1">
    <citation type="submission" date="2024-04" db="EMBL/GenBank/DDBJ databases">
        <title>Phyllosticta paracitricarpa is synonymous to the EU quarantine fungus P. citricarpa based on phylogenomic analyses.</title>
        <authorList>
            <consortium name="Lawrence Berkeley National Laboratory"/>
            <person name="Van Ingen-Buijs V.A."/>
            <person name="Van Westerhoven A.C."/>
            <person name="Haridas S."/>
            <person name="Skiadas P."/>
            <person name="Martin F."/>
            <person name="Groenewald J.Z."/>
            <person name="Crous P.W."/>
            <person name="Seidl M.F."/>
        </authorList>
    </citation>
    <scope>NUCLEOTIDE SEQUENCE [LARGE SCALE GENOMIC DNA]</scope>
    <source>
        <strain evidence="3 4">CBS 123374</strain>
    </source>
</reference>
<evidence type="ECO:0000313" key="3">
    <source>
        <dbReference type="EMBL" id="KAK8238023.1"/>
    </source>
</evidence>
<accession>A0ABR1YSQ5</accession>
<feature type="compositionally biased region" description="Basic residues" evidence="1">
    <location>
        <begin position="306"/>
        <end position="318"/>
    </location>
</feature>
<dbReference type="PANTHER" id="PTHR38113">
    <property type="match status" value="1"/>
</dbReference>
<name>A0ABR1YSQ5_9PEZI</name>
<proteinExistence type="predicted"/>
<dbReference type="Proteomes" id="UP001492380">
    <property type="component" value="Unassembled WGS sequence"/>
</dbReference>
<sequence>MVVRLIPSSKLPSLLAGFKSSCSVAFRWDTTNSLLYFLAQERGMEKSVGRHYKCPKNYVWLKKGDPYMTRHCREITLAAGRTLFAVQDAKNRPLGLYVPEQIFEEVKAADALTKNKREAATKKKDALTLEKARLALHELFPAIPKKDEEAVLTRAWKKNSRRVGRTEKISMEVKVKLGVTAHVRHTYTEYEKLLKKGFTRDAARKSIEKDVESIVSKWQGLVGRRSPEIIDVEESDSYYLSPGGSDSSVEIIAARTVKSKKTATKKMSETLTTEKTATEKSIRKGPRSKSTTAKPRSKKAATPAKRAGKVVVPRKAKSTKGASPGPKRGGKGGKM</sequence>
<evidence type="ECO:0000313" key="4">
    <source>
        <dbReference type="Proteomes" id="UP001492380"/>
    </source>
</evidence>
<dbReference type="Pfam" id="PF10056">
    <property type="entry name" value="DUF2293"/>
    <property type="match status" value="1"/>
</dbReference>
<organism evidence="3 4">
    <name type="scientific">Phyllosticta capitalensis</name>
    <dbReference type="NCBI Taxonomy" id="121624"/>
    <lineage>
        <taxon>Eukaryota</taxon>
        <taxon>Fungi</taxon>
        <taxon>Dikarya</taxon>
        <taxon>Ascomycota</taxon>
        <taxon>Pezizomycotina</taxon>
        <taxon>Dothideomycetes</taxon>
        <taxon>Dothideomycetes incertae sedis</taxon>
        <taxon>Botryosphaeriales</taxon>
        <taxon>Phyllostictaceae</taxon>
        <taxon>Phyllosticta</taxon>
    </lineage>
</organism>